<keyword evidence="4" id="KW-0326">Glycosidase</keyword>
<keyword evidence="7" id="KW-1185">Reference proteome</keyword>
<dbReference type="PANTHER" id="PTHR11069:SF23">
    <property type="entry name" value="LYSOSOMAL ACID GLUCOSYLCERAMIDASE"/>
    <property type="match status" value="1"/>
</dbReference>
<dbReference type="AlphaFoldDB" id="A0A316V5F8"/>
<dbReference type="STRING" id="1280837.A0A316V5F8"/>
<dbReference type="InterPro" id="IPR033453">
    <property type="entry name" value="Glyco_hydro_30_TIM-barrel"/>
</dbReference>
<organism evidence="6 7">
    <name type="scientific">Meira miltonrushii</name>
    <dbReference type="NCBI Taxonomy" id="1280837"/>
    <lineage>
        <taxon>Eukaryota</taxon>
        <taxon>Fungi</taxon>
        <taxon>Dikarya</taxon>
        <taxon>Basidiomycota</taxon>
        <taxon>Ustilaginomycotina</taxon>
        <taxon>Exobasidiomycetes</taxon>
        <taxon>Exobasidiales</taxon>
        <taxon>Brachybasidiaceae</taxon>
        <taxon>Meira</taxon>
    </lineage>
</organism>
<evidence type="ECO:0000256" key="2">
    <source>
        <dbReference type="ARBA" id="ARBA00022729"/>
    </source>
</evidence>
<evidence type="ECO:0000259" key="5">
    <source>
        <dbReference type="Pfam" id="PF02055"/>
    </source>
</evidence>
<dbReference type="EMBL" id="KZ819605">
    <property type="protein sequence ID" value="PWN32809.1"/>
    <property type="molecule type" value="Genomic_DNA"/>
</dbReference>
<dbReference type="SUPFAM" id="SSF51445">
    <property type="entry name" value="(Trans)glycosidases"/>
    <property type="match status" value="1"/>
</dbReference>
<dbReference type="OrthoDB" id="2160638at2759"/>
<feature type="non-terminal residue" evidence="6">
    <location>
        <position position="574"/>
    </location>
</feature>
<dbReference type="GO" id="GO:0006680">
    <property type="term" value="P:glucosylceramide catabolic process"/>
    <property type="evidence" value="ECO:0007669"/>
    <property type="project" value="TreeGrafter"/>
</dbReference>
<evidence type="ECO:0000256" key="4">
    <source>
        <dbReference type="RuleBase" id="RU361188"/>
    </source>
</evidence>
<accession>A0A316V5F8</accession>
<dbReference type="InterPro" id="IPR017853">
    <property type="entry name" value="GH"/>
</dbReference>
<dbReference type="PANTHER" id="PTHR11069">
    <property type="entry name" value="GLUCOSYLCERAMIDASE"/>
    <property type="match status" value="1"/>
</dbReference>
<feature type="domain" description="Glycosyl hydrolase family 30 TIM-barrel" evidence="5">
    <location>
        <begin position="61"/>
        <end position="340"/>
    </location>
</feature>
<dbReference type="RefSeq" id="XP_025353111.1">
    <property type="nucleotide sequence ID" value="XM_025495916.1"/>
</dbReference>
<dbReference type="Proteomes" id="UP000245771">
    <property type="component" value="Unassembled WGS sequence"/>
</dbReference>
<evidence type="ECO:0000313" key="6">
    <source>
        <dbReference type="EMBL" id="PWN32809.1"/>
    </source>
</evidence>
<feature type="non-terminal residue" evidence="6">
    <location>
        <position position="1"/>
    </location>
</feature>
<dbReference type="Pfam" id="PF02055">
    <property type="entry name" value="Glyco_hydro_30"/>
    <property type="match status" value="1"/>
</dbReference>
<protein>
    <submittedName>
        <fullName evidence="6">Glycoside hydrolase</fullName>
    </submittedName>
</protein>
<keyword evidence="3 4" id="KW-0378">Hydrolase</keyword>
<reference evidence="6 7" key="1">
    <citation type="journal article" date="2018" name="Mol. Biol. Evol.">
        <title>Broad Genomic Sampling Reveals a Smut Pathogenic Ancestry of the Fungal Clade Ustilaginomycotina.</title>
        <authorList>
            <person name="Kijpornyongpan T."/>
            <person name="Mondo S.J."/>
            <person name="Barry K."/>
            <person name="Sandor L."/>
            <person name="Lee J."/>
            <person name="Lipzen A."/>
            <person name="Pangilinan J."/>
            <person name="LaButti K."/>
            <person name="Hainaut M."/>
            <person name="Henrissat B."/>
            <person name="Grigoriev I.V."/>
            <person name="Spatafora J.W."/>
            <person name="Aime M.C."/>
        </authorList>
    </citation>
    <scope>NUCLEOTIDE SEQUENCE [LARGE SCALE GENOMIC DNA]</scope>
    <source>
        <strain evidence="6 7">MCA 3882</strain>
    </source>
</reference>
<comment type="similarity">
    <text evidence="1 4">Belongs to the glycosyl hydrolase 30 family.</text>
</comment>
<sequence>VIDFMLSNTWNSSQYLAQTNPNIQFVYNATFNEDGQNSTDTQPTIVSINVKERRQYQKMVGLGAGVTDATAIILQALKANRPDAYEEILNLCFNESPEWIAKGGAGMNMIRLPIGASDFGFTEYTYDDTVDGTPDPTLSNFDINKSPKRWQTVQDILKINPGLIVMASPWSPPAWTKGNTRGSLQGGSILQQYEGAFGDYLVKFVKTLKESKGITVKVLSLQNEPLYDGAKYPCSKMLPDQQARIGALTRQKLDAAGFNSVKILAYDHNWDNTEYPIDVFDDAAEDFAGVAWHCYGGDPSGQEPFNEAYPDRWVWFTECTRITQYYEEPWENIKKQFSQIIKGSISYNSQAVILWNLALQIDKEGFTVPSLPQTCRNCLAPIVVYDNSTGPELEGMNRAAIDSQKNRRSLTGPTLNNDNDLFQMFSKRDDAKNLGVLMNAASLSDASAMNQGADNEGSVIPPTRDTNYRTSDYVTLAHLGVAIRPQKDGERWAQRVGVVTSEDDHSGPVVKAQLFRNSLGNGSSRWSVIILQQYDHYGYDRAKAEDITFQLKFRNYVATFVLPPGAFTLQWTAE</sequence>
<dbReference type="InterPro" id="IPR001139">
    <property type="entry name" value="Glyco_hydro_30"/>
</dbReference>
<name>A0A316V5F8_9BASI</name>
<dbReference type="GeneID" id="37017697"/>
<dbReference type="Gene3D" id="3.20.20.80">
    <property type="entry name" value="Glycosidases"/>
    <property type="match status" value="1"/>
</dbReference>
<gene>
    <name evidence="6" type="ORF">FA14DRAFT_110480</name>
</gene>
<evidence type="ECO:0000313" key="7">
    <source>
        <dbReference type="Proteomes" id="UP000245771"/>
    </source>
</evidence>
<evidence type="ECO:0000256" key="1">
    <source>
        <dbReference type="ARBA" id="ARBA00005382"/>
    </source>
</evidence>
<proteinExistence type="inferred from homology"/>
<dbReference type="GO" id="GO:0004348">
    <property type="term" value="F:glucosylceramidase activity"/>
    <property type="evidence" value="ECO:0007669"/>
    <property type="project" value="InterPro"/>
</dbReference>
<evidence type="ECO:0000256" key="3">
    <source>
        <dbReference type="ARBA" id="ARBA00022801"/>
    </source>
</evidence>
<keyword evidence="2" id="KW-0732">Signal</keyword>
<dbReference type="GO" id="GO:0016020">
    <property type="term" value="C:membrane"/>
    <property type="evidence" value="ECO:0007669"/>
    <property type="project" value="GOC"/>
</dbReference>
<dbReference type="InParanoid" id="A0A316V5F8"/>